<sequence>MTPLWTPSDEAIREAAMTGLMKAARDRFDAPTGSYAEFHRWSVDNREDFWSLVWDDCGVVGEKGDRVLADGDRMPGARFFPDAKLNFAENLLAKAGEGDALVFRGEDKVERRLSWAELRALVSRLQQHFRSLGIGEGDRVAAMMPNMPETIAAMLAATSLGAIWSSCSPDFGPKGVLDRFSQIEPVLFIACDGYWYNGKEQDISGKLAEILPSLPTVKGTIIVDYLGRAGETAAALPDAEALSAVLDRYEEKPLEFNRLPFSHPLYILFSSGTTGVPKCIVHSAGGTLLQHLKEHRYHAGIRAGDRVFYFTTCGWMMWNWLVSGLASGATLLLFDGSPFAPDARVLFDYAEQEGMTYFGTSAKYIDAVRKEGLRPIDTHELSTVRVISSTGSPLSPECFAYVYDAIKRDVHLASISGGTDIVSCFVLGVPILPVHVGEIQGAGLGMAVEVWNDDGGPVVGEKGELVCTKPFPSMPVAFWNDSDGTKYRAAYFERFDNVWCHGDFAEWTANGGMIIHGRSDATLNPGGVRIGTAEIYNQVEQLPEVLEALCIGQEWDNDVRVVLFVRLAPGTKLDDELQKKIRNKIRTGASPRHVPARIVAVTDIPRTKSGKIVELAVREVVHGRPVKNKEALANPEALELFRELPELQA</sequence>
<dbReference type="NCBIfam" id="TIGR01217">
    <property type="entry name" value="ac_ac_CoA_syn"/>
    <property type="match status" value="1"/>
</dbReference>
<dbReference type="Gene3D" id="3.40.50.12780">
    <property type="entry name" value="N-terminal domain of ligase-like"/>
    <property type="match status" value="1"/>
</dbReference>
<evidence type="ECO:0000256" key="4">
    <source>
        <dbReference type="ARBA" id="ARBA00022840"/>
    </source>
</evidence>
<dbReference type="InterPro" id="IPR000873">
    <property type="entry name" value="AMP-dep_synth/lig_dom"/>
</dbReference>
<evidence type="ECO:0000313" key="8">
    <source>
        <dbReference type="EMBL" id="QKV19267.1"/>
    </source>
</evidence>
<organism evidence="8 9">
    <name type="scientific">Oricola thermophila</name>
    <dbReference type="NCBI Taxonomy" id="2742145"/>
    <lineage>
        <taxon>Bacteria</taxon>
        <taxon>Pseudomonadati</taxon>
        <taxon>Pseudomonadota</taxon>
        <taxon>Alphaproteobacteria</taxon>
        <taxon>Hyphomicrobiales</taxon>
        <taxon>Ahrensiaceae</taxon>
        <taxon>Oricola</taxon>
    </lineage>
</organism>
<dbReference type="PANTHER" id="PTHR42921">
    <property type="entry name" value="ACETOACETYL-COA SYNTHETASE"/>
    <property type="match status" value="1"/>
</dbReference>
<evidence type="ECO:0000259" key="7">
    <source>
        <dbReference type="Pfam" id="PF16177"/>
    </source>
</evidence>
<evidence type="ECO:0000256" key="1">
    <source>
        <dbReference type="ARBA" id="ARBA00006432"/>
    </source>
</evidence>
<evidence type="ECO:0000256" key="2">
    <source>
        <dbReference type="ARBA" id="ARBA00022598"/>
    </source>
</evidence>
<dbReference type="InterPro" id="IPR032387">
    <property type="entry name" value="ACAS_N"/>
</dbReference>
<feature type="domain" description="AMP-dependent synthetase/ligase" evidence="5">
    <location>
        <begin position="99"/>
        <end position="470"/>
    </location>
</feature>
<dbReference type="Pfam" id="PF00501">
    <property type="entry name" value="AMP-binding"/>
    <property type="match status" value="1"/>
</dbReference>
<dbReference type="InterPro" id="IPR045851">
    <property type="entry name" value="AMP-bd_C_sf"/>
</dbReference>
<keyword evidence="4" id="KW-0067">ATP-binding</keyword>
<dbReference type="InterPro" id="IPR020845">
    <property type="entry name" value="AMP-binding_CS"/>
</dbReference>
<dbReference type="Proteomes" id="UP000509367">
    <property type="component" value="Chromosome"/>
</dbReference>
<dbReference type="SUPFAM" id="SSF56801">
    <property type="entry name" value="Acetyl-CoA synthetase-like"/>
    <property type="match status" value="1"/>
</dbReference>
<dbReference type="InterPro" id="IPR042099">
    <property type="entry name" value="ANL_N_sf"/>
</dbReference>
<accession>A0A6N1VK12</accession>
<evidence type="ECO:0000259" key="6">
    <source>
        <dbReference type="Pfam" id="PF13193"/>
    </source>
</evidence>
<dbReference type="PROSITE" id="PS00455">
    <property type="entry name" value="AMP_BINDING"/>
    <property type="match status" value="1"/>
</dbReference>
<dbReference type="RefSeq" id="WP_175277159.1">
    <property type="nucleotide sequence ID" value="NZ_CP054836.1"/>
</dbReference>
<dbReference type="AlphaFoldDB" id="A0A6N1VK12"/>
<dbReference type="InterPro" id="IPR025110">
    <property type="entry name" value="AMP-bd_C"/>
</dbReference>
<dbReference type="Pfam" id="PF13193">
    <property type="entry name" value="AMP-binding_C"/>
    <property type="match status" value="1"/>
</dbReference>
<dbReference type="CDD" id="cd05943">
    <property type="entry name" value="AACS"/>
    <property type="match status" value="1"/>
</dbReference>
<dbReference type="PANTHER" id="PTHR42921:SF1">
    <property type="entry name" value="ACETOACETYL-COA SYNTHETASE"/>
    <property type="match status" value="1"/>
</dbReference>
<dbReference type="NCBIfam" id="NF002937">
    <property type="entry name" value="PRK03584.1"/>
    <property type="match status" value="1"/>
</dbReference>
<evidence type="ECO:0000256" key="3">
    <source>
        <dbReference type="ARBA" id="ARBA00022741"/>
    </source>
</evidence>
<dbReference type="InterPro" id="IPR005914">
    <property type="entry name" value="Acac_CoA_synth"/>
</dbReference>
<dbReference type="GO" id="GO:0005524">
    <property type="term" value="F:ATP binding"/>
    <property type="evidence" value="ECO:0007669"/>
    <property type="project" value="UniProtKB-KW"/>
</dbReference>
<dbReference type="EC" id="6.2.1.16" evidence="8"/>
<keyword evidence="2 8" id="KW-0436">Ligase</keyword>
<evidence type="ECO:0000259" key="5">
    <source>
        <dbReference type="Pfam" id="PF00501"/>
    </source>
</evidence>
<feature type="domain" description="AMP-binding enzyme C-terminal" evidence="6">
    <location>
        <begin position="539"/>
        <end position="611"/>
    </location>
</feature>
<dbReference type="EMBL" id="CP054836">
    <property type="protein sequence ID" value="QKV19267.1"/>
    <property type="molecule type" value="Genomic_DNA"/>
</dbReference>
<keyword evidence="3" id="KW-0547">Nucleotide-binding</keyword>
<protein>
    <submittedName>
        <fullName evidence="8">Acetoacetate--CoA ligase</fullName>
        <ecNumber evidence="8">6.2.1.16</ecNumber>
    </submittedName>
</protein>
<dbReference type="GO" id="GO:0030729">
    <property type="term" value="F:acetoacetate-CoA ligase activity"/>
    <property type="evidence" value="ECO:0007669"/>
    <property type="project" value="UniProtKB-EC"/>
</dbReference>
<dbReference type="GO" id="GO:0006629">
    <property type="term" value="P:lipid metabolic process"/>
    <property type="evidence" value="ECO:0007669"/>
    <property type="project" value="InterPro"/>
</dbReference>
<gene>
    <name evidence="8" type="ORF">HTY61_12780</name>
</gene>
<name>A0A6N1VK12_9HYPH</name>
<proteinExistence type="inferred from homology"/>
<comment type="similarity">
    <text evidence="1">Belongs to the ATP-dependent AMP-binding enzyme family.</text>
</comment>
<evidence type="ECO:0000313" key="9">
    <source>
        <dbReference type="Proteomes" id="UP000509367"/>
    </source>
</evidence>
<dbReference type="Gene3D" id="3.30.300.30">
    <property type="match status" value="1"/>
</dbReference>
<reference evidence="8 9" key="1">
    <citation type="submission" date="2020-06" db="EMBL/GenBank/DDBJ databases">
        <title>Oricola thermophila sp. nov. isolated from a tidal sediments.</title>
        <authorList>
            <person name="Kwon K.K."/>
            <person name="Yang S.-H."/>
            <person name="Park M.-J."/>
        </authorList>
    </citation>
    <scope>NUCLEOTIDE SEQUENCE [LARGE SCALE GENOMIC DNA]</scope>
    <source>
        <strain evidence="8 9">MEBiC13590</strain>
    </source>
</reference>
<dbReference type="KEGG" id="orm:HTY61_12780"/>
<feature type="domain" description="Acetyl-coenzyme A synthetase N-terminal" evidence="7">
    <location>
        <begin position="35"/>
        <end position="90"/>
    </location>
</feature>
<keyword evidence="9" id="KW-1185">Reference proteome</keyword>
<dbReference type="Pfam" id="PF16177">
    <property type="entry name" value="ACAS_N"/>
    <property type="match status" value="1"/>
</dbReference>